<protein>
    <submittedName>
        <fullName evidence="1">Uncharacterized protein</fullName>
    </submittedName>
</protein>
<dbReference type="AlphaFoldDB" id="A0A645EKN2"/>
<organism evidence="1">
    <name type="scientific">bioreactor metagenome</name>
    <dbReference type="NCBI Taxonomy" id="1076179"/>
    <lineage>
        <taxon>unclassified sequences</taxon>
        <taxon>metagenomes</taxon>
        <taxon>ecological metagenomes</taxon>
    </lineage>
</organism>
<gene>
    <name evidence="1" type="ORF">SDC9_149811</name>
</gene>
<accession>A0A645EKN2</accession>
<evidence type="ECO:0000313" key="1">
    <source>
        <dbReference type="EMBL" id="MPN02595.1"/>
    </source>
</evidence>
<proteinExistence type="predicted"/>
<reference evidence="1" key="1">
    <citation type="submission" date="2019-08" db="EMBL/GenBank/DDBJ databases">
        <authorList>
            <person name="Kucharzyk K."/>
            <person name="Murdoch R.W."/>
            <person name="Higgins S."/>
            <person name="Loffler F."/>
        </authorList>
    </citation>
    <scope>NUCLEOTIDE SEQUENCE</scope>
</reference>
<name>A0A645EKN2_9ZZZZ</name>
<comment type="caution">
    <text evidence="1">The sequence shown here is derived from an EMBL/GenBank/DDBJ whole genome shotgun (WGS) entry which is preliminary data.</text>
</comment>
<sequence>MAGIMGIPGTGDRNCPMGIMAKANVGEIKARKSNGHKRPLDMIEVLTGVKCRRIRSMPITTIRRFSTEDKEMSR</sequence>
<dbReference type="EMBL" id="VSSQ01048551">
    <property type="protein sequence ID" value="MPN02595.1"/>
    <property type="molecule type" value="Genomic_DNA"/>
</dbReference>